<feature type="transmembrane region" description="Helical" evidence="17">
    <location>
        <begin position="70"/>
        <end position="92"/>
    </location>
</feature>
<keyword evidence="14 17" id="KW-0472">Membrane</keyword>
<gene>
    <name evidence="18" type="primary">EOG090X0FIE</name>
</gene>
<organism evidence="18">
    <name type="scientific">Ceriodaphnia reticulata</name>
    <dbReference type="NCBI Taxonomy" id="302197"/>
    <lineage>
        <taxon>Eukaryota</taxon>
        <taxon>Metazoa</taxon>
        <taxon>Ecdysozoa</taxon>
        <taxon>Arthropoda</taxon>
        <taxon>Crustacea</taxon>
        <taxon>Branchiopoda</taxon>
        <taxon>Diplostraca</taxon>
        <taxon>Cladocera</taxon>
        <taxon>Anomopoda</taxon>
        <taxon>Daphniidae</taxon>
        <taxon>Ceriodaphnia</taxon>
    </lineage>
</organism>
<dbReference type="InterPro" id="IPR019173">
    <property type="entry name" value="NADH_UbQ_OxRdtase_B5_su"/>
</dbReference>
<comment type="subunit">
    <text evidence="4">Complex I is composed of 45 different subunits.</text>
</comment>
<keyword evidence="12 17" id="KW-1133">Transmembrane helix</keyword>
<comment type="subcellular location">
    <subcellularLocation>
        <location evidence="2">Mitochondrion inner membrane</location>
        <topology evidence="2">Single-pass membrane protein</topology>
    </subcellularLocation>
</comment>
<proteinExistence type="evidence at transcript level"/>
<protein>
    <recommendedName>
        <fullName evidence="5">NADH dehydrogenase [ubiquinone] 1 beta subcomplex subunit 5, mitochondrial</fullName>
    </recommendedName>
    <alternativeName>
        <fullName evidence="16">Complex I-SGDH</fullName>
    </alternativeName>
    <alternativeName>
        <fullName evidence="15">NADH-ubiquinone oxidoreductase SGDH subunit</fullName>
    </alternativeName>
</protein>
<keyword evidence="6" id="KW-0813">Transport</keyword>
<name>A0A4Y7LUZ0_9CRUS</name>
<keyword evidence="11" id="KW-0249">Electron transport</keyword>
<evidence type="ECO:0000256" key="4">
    <source>
        <dbReference type="ARBA" id="ARBA00011533"/>
    </source>
</evidence>
<evidence type="ECO:0000256" key="12">
    <source>
        <dbReference type="ARBA" id="ARBA00022989"/>
    </source>
</evidence>
<evidence type="ECO:0000256" key="1">
    <source>
        <dbReference type="ARBA" id="ARBA00003195"/>
    </source>
</evidence>
<dbReference type="EMBL" id="LR003628">
    <property type="protein sequence ID" value="SVE73247.1"/>
    <property type="molecule type" value="mRNA"/>
</dbReference>
<evidence type="ECO:0000256" key="17">
    <source>
        <dbReference type="SAM" id="Phobius"/>
    </source>
</evidence>
<keyword evidence="9" id="KW-0999">Mitochondrion inner membrane</keyword>
<evidence type="ECO:0000256" key="10">
    <source>
        <dbReference type="ARBA" id="ARBA00022946"/>
    </source>
</evidence>
<evidence type="ECO:0000256" key="7">
    <source>
        <dbReference type="ARBA" id="ARBA00022660"/>
    </source>
</evidence>
<evidence type="ECO:0000256" key="8">
    <source>
        <dbReference type="ARBA" id="ARBA00022692"/>
    </source>
</evidence>
<keyword evidence="8 17" id="KW-0812">Transmembrane</keyword>
<evidence type="ECO:0000256" key="5">
    <source>
        <dbReference type="ARBA" id="ARBA00015175"/>
    </source>
</evidence>
<evidence type="ECO:0000256" key="3">
    <source>
        <dbReference type="ARBA" id="ARBA00007152"/>
    </source>
</evidence>
<evidence type="ECO:0000256" key="13">
    <source>
        <dbReference type="ARBA" id="ARBA00023128"/>
    </source>
</evidence>
<accession>A0A4Y7LUZ0</accession>
<evidence type="ECO:0000256" key="6">
    <source>
        <dbReference type="ARBA" id="ARBA00022448"/>
    </source>
</evidence>
<evidence type="ECO:0000256" key="9">
    <source>
        <dbReference type="ARBA" id="ARBA00022792"/>
    </source>
</evidence>
<comment type="similarity">
    <text evidence="3">Belongs to the complex I NDUFB5 subunit family.</text>
</comment>
<evidence type="ECO:0000256" key="15">
    <source>
        <dbReference type="ARBA" id="ARBA00032395"/>
    </source>
</evidence>
<dbReference type="Pfam" id="PF09781">
    <property type="entry name" value="NDUF_B5"/>
    <property type="match status" value="1"/>
</dbReference>
<dbReference type="PANTHER" id="PTHR13178">
    <property type="entry name" value="NADH-UBIQUINONE OXIDOREDUCTASE SGDH SUBUNIT"/>
    <property type="match status" value="1"/>
</dbReference>
<keyword evidence="10" id="KW-0809">Transit peptide</keyword>
<evidence type="ECO:0000256" key="14">
    <source>
        <dbReference type="ARBA" id="ARBA00023136"/>
    </source>
</evidence>
<keyword evidence="7" id="KW-0679">Respiratory chain</keyword>
<dbReference type="GO" id="GO:0005743">
    <property type="term" value="C:mitochondrial inner membrane"/>
    <property type="evidence" value="ECO:0007669"/>
    <property type="project" value="UniProtKB-SubCell"/>
</dbReference>
<evidence type="ECO:0000313" key="18">
    <source>
        <dbReference type="EMBL" id="SVE73247.1"/>
    </source>
</evidence>
<dbReference type="PANTHER" id="PTHR13178:SF0">
    <property type="entry name" value="NADH DEHYDROGENASE [UBIQUINONE] 1 BETA SUBCOMPLEX SUBUNIT 5, MITOCHONDRIAL"/>
    <property type="match status" value="1"/>
</dbReference>
<evidence type="ECO:0000256" key="11">
    <source>
        <dbReference type="ARBA" id="ARBA00022982"/>
    </source>
</evidence>
<reference evidence="18" key="1">
    <citation type="submission" date="2018-08" db="EMBL/GenBank/DDBJ databases">
        <authorList>
            <person name="Cornetti L."/>
        </authorList>
    </citation>
    <scope>NUCLEOTIDE SEQUENCE</scope>
    <source>
        <strain evidence="18">OM-SAIQ-clone2</strain>
    </source>
</reference>
<evidence type="ECO:0000256" key="16">
    <source>
        <dbReference type="ARBA" id="ARBA00032550"/>
    </source>
</evidence>
<evidence type="ECO:0000256" key="2">
    <source>
        <dbReference type="ARBA" id="ARBA00004434"/>
    </source>
</evidence>
<keyword evidence="13" id="KW-0496">Mitochondrion</keyword>
<dbReference type="AlphaFoldDB" id="A0A4Y7LUZ0"/>
<comment type="function">
    <text evidence="1">Accessory subunit of the mitochondrial membrane respiratory chain NADH dehydrogenase (Complex I), that is believed not to be involved in catalysis. Complex I functions in the transfer of electrons from NADH to the respiratory chain. The immediate electron acceptor for the enzyme is believed to be ubiquinone.</text>
</comment>
<sequence length="200" mass="23625">MAVFSTLMRSLARNVNLPKNGTVFANQVSLLRSNTSANAWQILRQMSGHGHRTMAIKPSRWQWNKFKDLLHFYIMLGVIPSTLVILYLNIFIGPAKLAAIPEGYVPESHEYHAHPITRWMAKYVSRSYQQEYEVMCHHLYEEEYKQKLRLVSDKLDRLKGSRRAYQMSYFYITEKENPTKVEEDDELLKYRVMSIHFGKY</sequence>